<organism evidence="3 4">
    <name type="scientific">Penaeus vannamei</name>
    <name type="common">Whiteleg shrimp</name>
    <name type="synonym">Litopenaeus vannamei</name>
    <dbReference type="NCBI Taxonomy" id="6689"/>
    <lineage>
        <taxon>Eukaryota</taxon>
        <taxon>Metazoa</taxon>
        <taxon>Ecdysozoa</taxon>
        <taxon>Arthropoda</taxon>
        <taxon>Crustacea</taxon>
        <taxon>Multicrustacea</taxon>
        <taxon>Malacostraca</taxon>
        <taxon>Eumalacostraca</taxon>
        <taxon>Eucarida</taxon>
        <taxon>Decapoda</taxon>
        <taxon>Dendrobranchiata</taxon>
        <taxon>Penaeoidea</taxon>
        <taxon>Penaeidae</taxon>
        <taxon>Penaeus</taxon>
    </lineage>
</organism>
<dbReference type="EMBL" id="QCYY01000296">
    <property type="protein sequence ID" value="ROT85374.1"/>
    <property type="molecule type" value="Genomic_DNA"/>
</dbReference>
<dbReference type="PROSITE" id="PS51155">
    <property type="entry name" value="CHIT_BIND_RR_2"/>
    <property type="match status" value="1"/>
</dbReference>
<keyword evidence="2" id="KW-1133">Transmembrane helix</keyword>
<reference evidence="3 4" key="2">
    <citation type="submission" date="2019-01" db="EMBL/GenBank/DDBJ databases">
        <title>The decoding of complex shrimp genome reveals the adaptation for benthos swimmer, frequently molting mechanism and breeding impact on genome.</title>
        <authorList>
            <person name="Sun Y."/>
            <person name="Gao Y."/>
            <person name="Yu Y."/>
        </authorList>
    </citation>
    <scope>NUCLEOTIDE SEQUENCE [LARGE SCALE GENOMIC DNA]</scope>
    <source>
        <tissue evidence="3">Muscle</tissue>
    </source>
</reference>
<keyword evidence="1" id="KW-0193">Cuticle</keyword>
<evidence type="ECO:0000256" key="1">
    <source>
        <dbReference type="PROSITE-ProRule" id="PRU00497"/>
    </source>
</evidence>
<proteinExistence type="predicted"/>
<dbReference type="Proteomes" id="UP000283509">
    <property type="component" value="Unassembled WGS sequence"/>
</dbReference>
<dbReference type="GO" id="GO:0042302">
    <property type="term" value="F:structural constituent of cuticle"/>
    <property type="evidence" value="ECO:0007669"/>
    <property type="project" value="UniProtKB-UniRule"/>
</dbReference>
<accession>A0A423U9I6</accession>
<keyword evidence="2" id="KW-0472">Membrane</keyword>
<feature type="transmembrane region" description="Helical" evidence="2">
    <location>
        <begin position="27"/>
        <end position="44"/>
    </location>
</feature>
<protein>
    <submittedName>
        <fullName evidence="3">Cuticular protein RR-2 motif 78</fullName>
    </submittedName>
</protein>
<gene>
    <name evidence="3" type="ORF">C7M84_015650</name>
</gene>
<dbReference type="InterPro" id="IPR000618">
    <property type="entry name" value="Insect_cuticle"/>
</dbReference>
<comment type="caution">
    <text evidence="3">The sequence shown here is derived from an EMBL/GenBank/DDBJ whole genome shotgun (WGS) entry which is preliminary data.</text>
</comment>
<evidence type="ECO:0000256" key="2">
    <source>
        <dbReference type="SAM" id="Phobius"/>
    </source>
</evidence>
<dbReference type="AlphaFoldDB" id="A0A423U9I6"/>
<dbReference type="Pfam" id="PF00379">
    <property type="entry name" value="Chitin_bind_4"/>
    <property type="match status" value="1"/>
</dbReference>
<evidence type="ECO:0000313" key="3">
    <source>
        <dbReference type="EMBL" id="ROT85374.1"/>
    </source>
</evidence>
<reference evidence="3 4" key="1">
    <citation type="submission" date="2018-04" db="EMBL/GenBank/DDBJ databases">
        <authorList>
            <person name="Zhang X."/>
            <person name="Yuan J."/>
            <person name="Li F."/>
            <person name="Xiang J."/>
        </authorList>
    </citation>
    <scope>NUCLEOTIDE SEQUENCE [LARGE SCALE GENOMIC DNA]</scope>
    <source>
        <tissue evidence="3">Muscle</tissue>
    </source>
</reference>
<keyword evidence="4" id="KW-1185">Reference proteome</keyword>
<keyword evidence="2" id="KW-0812">Transmembrane</keyword>
<name>A0A423U9I6_PENVA</name>
<dbReference type="OrthoDB" id="8194276at2759"/>
<evidence type="ECO:0000313" key="4">
    <source>
        <dbReference type="Proteomes" id="UP000283509"/>
    </source>
</evidence>
<sequence length="165" mass="18120">MRGKGGLETQFSLNFLSETTPVFNNSVTMKVIILSALVAVAMAAKLGTLSNLHSTYIVPPHHLPTAIQHTPPLITTPPKPYSFGFEVRDDNTTNYHNRAEAAGDGCVRGSYSYVLPDGFVYTYKYQDCGQGYEIVEQRKEPSGIQVIIPEPKPKIAKEQSLFTAA</sequence>